<dbReference type="Gene3D" id="3.10.20.80">
    <property type="entry name" value="Translation initiation factor 3 (IF-3), N-terminal domain"/>
    <property type="match status" value="1"/>
</dbReference>
<dbReference type="GO" id="GO:0003712">
    <property type="term" value="F:transcription coregulator activity"/>
    <property type="evidence" value="ECO:0007669"/>
    <property type="project" value="InterPro"/>
</dbReference>
<dbReference type="AlphaFoldDB" id="A0AAJ5YX18"/>
<evidence type="ECO:0000256" key="2">
    <source>
        <dbReference type="ARBA" id="ARBA00006378"/>
    </source>
</evidence>
<dbReference type="GO" id="GO:0006355">
    <property type="term" value="P:regulation of DNA-templated transcription"/>
    <property type="evidence" value="ECO:0007669"/>
    <property type="project" value="InterPro"/>
</dbReference>
<dbReference type="Proteomes" id="UP001217582">
    <property type="component" value="Chromosome 1"/>
</dbReference>
<dbReference type="Gene3D" id="1.10.10.1340">
    <property type="entry name" value="Mediator of RNA polymerase II, submodule Med31 (Soh1)"/>
    <property type="match status" value="1"/>
</dbReference>
<dbReference type="InterPro" id="IPR008831">
    <property type="entry name" value="Mediator_Med31"/>
</dbReference>
<dbReference type="GO" id="GO:0003743">
    <property type="term" value="F:translation initiation factor activity"/>
    <property type="evidence" value="ECO:0007669"/>
    <property type="project" value="InterPro"/>
</dbReference>
<organism evidence="9 10">
    <name type="scientific">Malassezia arunalokei</name>
    <dbReference type="NCBI Taxonomy" id="1514897"/>
    <lineage>
        <taxon>Eukaryota</taxon>
        <taxon>Fungi</taxon>
        <taxon>Dikarya</taxon>
        <taxon>Basidiomycota</taxon>
        <taxon>Ustilaginomycotina</taxon>
        <taxon>Malasseziomycetes</taxon>
        <taxon>Malasseziales</taxon>
        <taxon>Malasseziaceae</taxon>
        <taxon>Malassezia</taxon>
    </lineage>
</organism>
<dbReference type="Gene3D" id="3.30.110.10">
    <property type="entry name" value="Translation initiation factor 3 (IF-3), C-terminal domain"/>
    <property type="match status" value="1"/>
</dbReference>
<sequence length="312" mass="35068">MLHTATGTELDPVRVANQQRFSRDLEFLSALSNPYYLHQLSQQGYFDDPAFLNYLEYLEYFRAPQYVNMKSFALLSPTLRGRMTPLRAKLPIGPLGAAILPFHTAAPRAANDKSAQDKLVDERIAAPLIQLVDPTSGQLQGPFKPQDILAKIDRKAYLLVQVTKGAMDDSKQKKKEWSLRDLPICRLINKRMEYERQREKKKKPTSTQSKALSLSWNVSDHDLSHKLSKARRELERGHQVRVEISAKSGTPRALPGSQEADGRLQLVEHILSQLTQTSPTKSEATLARITSPPSWNRSRTLVAFVLQGSGAA</sequence>
<dbReference type="SUPFAM" id="SSF55200">
    <property type="entry name" value="Translation initiation factor IF3, C-terminal domain"/>
    <property type="match status" value="1"/>
</dbReference>
<keyword evidence="7 8" id="KW-0539">Nucleus</keyword>
<evidence type="ECO:0000256" key="1">
    <source>
        <dbReference type="ARBA" id="ARBA00004123"/>
    </source>
</evidence>
<evidence type="ECO:0000256" key="6">
    <source>
        <dbReference type="ARBA" id="ARBA00023163"/>
    </source>
</evidence>
<evidence type="ECO:0000256" key="8">
    <source>
        <dbReference type="RuleBase" id="RU364129"/>
    </source>
</evidence>
<evidence type="ECO:0000256" key="3">
    <source>
        <dbReference type="ARBA" id="ARBA00019660"/>
    </source>
</evidence>
<dbReference type="InterPro" id="IPR038089">
    <property type="entry name" value="Med31_sf"/>
</dbReference>
<protein>
    <recommendedName>
        <fullName evidence="3 8">Mediator of RNA polymerase II transcription subunit 31</fullName>
    </recommendedName>
</protein>
<dbReference type="GO" id="GO:0016592">
    <property type="term" value="C:mediator complex"/>
    <property type="evidence" value="ECO:0007669"/>
    <property type="project" value="InterPro"/>
</dbReference>
<comment type="similarity">
    <text evidence="2 8">Belongs to the Mediator complex subunit 31 family.</text>
</comment>
<keyword evidence="6 8" id="KW-0804">Transcription</keyword>
<dbReference type="Pfam" id="PF05669">
    <property type="entry name" value="Med31"/>
    <property type="match status" value="1"/>
</dbReference>
<reference evidence="9 10" key="1">
    <citation type="submission" date="2023-03" db="EMBL/GenBank/DDBJ databases">
        <title>Mating type loci evolution in Malassezia.</title>
        <authorList>
            <person name="Coelho M.A."/>
        </authorList>
    </citation>
    <scope>NUCLEOTIDE SEQUENCE [LARGE SCALE GENOMIC DNA]</scope>
    <source>
        <strain evidence="9 10">CBS 13387</strain>
    </source>
</reference>
<evidence type="ECO:0000256" key="4">
    <source>
        <dbReference type="ARBA" id="ARBA00023015"/>
    </source>
</evidence>
<keyword evidence="10" id="KW-1185">Reference proteome</keyword>
<dbReference type="PANTHER" id="PTHR13186">
    <property type="entry name" value="MEDIATOR OF RNA POLYMERASE II TRANSCRIPTION SUBUNIT 31"/>
    <property type="match status" value="1"/>
</dbReference>
<accession>A0AAJ5YX18</accession>
<comment type="subunit">
    <text evidence="8">Component of the Mediator complex.</text>
</comment>
<dbReference type="InterPro" id="IPR036787">
    <property type="entry name" value="T_IF-3_N_sf"/>
</dbReference>
<comment type="function">
    <text evidence="8">Component of the Mediator complex, a coactivator involved in the regulated transcription of nearly all RNA polymerase II-dependent genes. Mediator functions as a bridge to convey information from gene-specific regulatory proteins to the basal RNA polymerase II transcription machinery. Mediator is recruited to promoters by direct interactions with regulatory proteins and serves as a scaffold for the assembly of a functional preinitiation complex with RNA polymerase II and the general transcription factors.</text>
</comment>
<evidence type="ECO:0000313" key="10">
    <source>
        <dbReference type="Proteomes" id="UP001217582"/>
    </source>
</evidence>
<dbReference type="InterPro" id="IPR036788">
    <property type="entry name" value="T_IF-3_C_sf"/>
</dbReference>
<keyword evidence="5 8" id="KW-0010">Activator</keyword>
<keyword evidence="4 8" id="KW-0805">Transcription regulation</keyword>
<proteinExistence type="inferred from homology"/>
<name>A0AAJ5YX18_9BASI</name>
<dbReference type="EMBL" id="CP119916">
    <property type="protein sequence ID" value="WFD14536.1"/>
    <property type="molecule type" value="Genomic_DNA"/>
</dbReference>
<evidence type="ECO:0000313" key="9">
    <source>
        <dbReference type="EMBL" id="WFD14536.1"/>
    </source>
</evidence>
<gene>
    <name evidence="9" type="ORF">MARU1_000542</name>
</gene>
<comment type="subcellular location">
    <subcellularLocation>
        <location evidence="1 8">Nucleus</location>
    </subcellularLocation>
</comment>
<evidence type="ECO:0000256" key="5">
    <source>
        <dbReference type="ARBA" id="ARBA00023159"/>
    </source>
</evidence>
<evidence type="ECO:0000256" key="7">
    <source>
        <dbReference type="ARBA" id="ARBA00023242"/>
    </source>
</evidence>